<evidence type="ECO:0000259" key="3">
    <source>
        <dbReference type="PROSITE" id="PS50006"/>
    </source>
</evidence>
<keyword evidence="2" id="KW-0472">Membrane</keyword>
<feature type="region of interest" description="Disordered" evidence="1">
    <location>
        <begin position="228"/>
        <end position="248"/>
    </location>
</feature>
<feature type="domain" description="FHA" evidence="3">
    <location>
        <begin position="449"/>
        <end position="499"/>
    </location>
</feature>
<evidence type="ECO:0000256" key="1">
    <source>
        <dbReference type="SAM" id="MobiDB-lite"/>
    </source>
</evidence>
<comment type="caution">
    <text evidence="4">The sequence shown here is derived from an EMBL/GenBank/DDBJ whole genome shotgun (WGS) entry which is preliminary data.</text>
</comment>
<dbReference type="EMBL" id="JASKHM010000012">
    <property type="protein sequence ID" value="MEQ4484647.1"/>
    <property type="molecule type" value="Genomic_DNA"/>
</dbReference>
<evidence type="ECO:0000256" key="2">
    <source>
        <dbReference type="SAM" id="Phobius"/>
    </source>
</evidence>
<feature type="transmembrane region" description="Helical" evidence="2">
    <location>
        <begin position="276"/>
        <end position="296"/>
    </location>
</feature>
<accession>A0ABV1KXD6</accession>
<sequence>MEPLIIRYEQKRGHVMVVERNPPVSRDELNETQLQMLKMCDIPGLLPLETEECDGQLSLRYTLSGTRMLSEALRTSNWSMSEMMGALCRLAEVLEECRLYLLDADRIRLHDEFIFVGDEWNDLKFTYIPIDMPTLHRADDLERLIIRWVMKVKEPDGQAMQAILRLVASTGFMPITLSRYARKYLAGTLNERSSISLQTPVPALPSTMPTESNSVHTAKPSRAWELFGPPSGDPHSHSELLGDDSAPRQSRMHMYGTKQAPADTELDAKPMDIGRWRIIVACFGLFLLALGWRFIYMDQPSQQKLLYCLCLTLMIGAGVILLWNGLPQWAKRRHHAQPQVERPQSGDLFDPIGDNEEIDNRELGASPRFPNALTASQRVLSPTGNASTHYPEEKDDSISHSPETSWLPAPIHDQTALLDNCRASPIEACYLVWETKGGASRIPLQGNSLVIGRSAEAAQHVDETVGISRAHAELVRVSEQWKVKDLGSRNGSRLNDKPMAPYELYALQEGDCLKLANSQYRFQQSE</sequence>
<feature type="region of interest" description="Disordered" evidence="1">
    <location>
        <begin position="381"/>
        <end position="406"/>
    </location>
</feature>
<feature type="transmembrane region" description="Helical" evidence="2">
    <location>
        <begin position="305"/>
        <end position="326"/>
    </location>
</feature>
<protein>
    <submittedName>
        <fullName evidence="4">DUF6382 domain-containing protein</fullName>
    </submittedName>
</protein>
<evidence type="ECO:0000313" key="4">
    <source>
        <dbReference type="EMBL" id="MEQ4484647.1"/>
    </source>
</evidence>
<evidence type="ECO:0000313" key="5">
    <source>
        <dbReference type="Proteomes" id="UP001493487"/>
    </source>
</evidence>
<name>A0ABV1KXD6_9BACL</name>
<dbReference type="Pfam" id="PF00498">
    <property type="entry name" value="FHA"/>
    <property type="match status" value="1"/>
</dbReference>
<keyword evidence="2" id="KW-0812">Transmembrane</keyword>
<dbReference type="RefSeq" id="WP_232187029.1">
    <property type="nucleotide sequence ID" value="NZ_JAIOAP010000011.1"/>
</dbReference>
<gene>
    <name evidence="4" type="ORF">QJS35_19880</name>
</gene>
<dbReference type="CDD" id="cd00060">
    <property type="entry name" value="FHA"/>
    <property type="match status" value="1"/>
</dbReference>
<dbReference type="Proteomes" id="UP001493487">
    <property type="component" value="Unassembled WGS sequence"/>
</dbReference>
<dbReference type="Pfam" id="PF19909">
    <property type="entry name" value="DUF6382"/>
    <property type="match status" value="1"/>
</dbReference>
<dbReference type="PROSITE" id="PS50006">
    <property type="entry name" value="FHA_DOMAIN"/>
    <property type="match status" value="1"/>
</dbReference>
<reference evidence="4 5" key="1">
    <citation type="journal article" date="2023" name="Genome Announc.">
        <title>Pan-Genome Analyses of the Genus Cohnella and Proposal of the Novel Species Cohnella silvisoli sp. nov., Isolated from Forest Soil.</title>
        <authorList>
            <person name="Wang C."/>
            <person name="Mao L."/>
            <person name="Bao G."/>
            <person name="Zhu H."/>
        </authorList>
    </citation>
    <scope>NUCLEOTIDE SEQUENCE [LARGE SCALE GENOMIC DNA]</scope>
    <source>
        <strain evidence="4 5">NL03-T5-1</strain>
    </source>
</reference>
<dbReference type="InterPro" id="IPR008984">
    <property type="entry name" value="SMAD_FHA_dom_sf"/>
</dbReference>
<organism evidence="4 5">
    <name type="scientific">Cohnella silvisoli</name>
    <dbReference type="NCBI Taxonomy" id="2873699"/>
    <lineage>
        <taxon>Bacteria</taxon>
        <taxon>Bacillati</taxon>
        <taxon>Bacillota</taxon>
        <taxon>Bacilli</taxon>
        <taxon>Bacillales</taxon>
        <taxon>Paenibacillaceae</taxon>
        <taxon>Cohnella</taxon>
    </lineage>
</organism>
<feature type="region of interest" description="Disordered" evidence="1">
    <location>
        <begin position="335"/>
        <end position="368"/>
    </location>
</feature>
<dbReference type="SUPFAM" id="SSF49879">
    <property type="entry name" value="SMAD/FHA domain"/>
    <property type="match status" value="1"/>
</dbReference>
<dbReference type="SMART" id="SM00240">
    <property type="entry name" value="FHA"/>
    <property type="match status" value="1"/>
</dbReference>
<dbReference type="InterPro" id="IPR045962">
    <property type="entry name" value="DUF6382"/>
</dbReference>
<proteinExistence type="predicted"/>
<dbReference type="InterPro" id="IPR000253">
    <property type="entry name" value="FHA_dom"/>
</dbReference>
<dbReference type="Gene3D" id="2.60.200.20">
    <property type="match status" value="1"/>
</dbReference>
<keyword evidence="5" id="KW-1185">Reference proteome</keyword>
<keyword evidence="2" id="KW-1133">Transmembrane helix</keyword>